<dbReference type="RefSeq" id="WP_009162101.1">
    <property type="nucleotide sequence ID" value="NZ_KB290984.1"/>
</dbReference>
<protein>
    <submittedName>
        <fullName evidence="7">Sigma-70 region 2</fullName>
    </submittedName>
</protein>
<accession>L1NF38</accession>
<dbReference type="NCBIfam" id="TIGR02937">
    <property type="entry name" value="sigma70-ECF"/>
    <property type="match status" value="1"/>
</dbReference>
<dbReference type="InterPro" id="IPR039425">
    <property type="entry name" value="RNA_pol_sigma-70-like"/>
</dbReference>
<feature type="domain" description="RNA polymerase sigma factor 70 region 4 type 2" evidence="6">
    <location>
        <begin position="116"/>
        <end position="160"/>
    </location>
</feature>
<dbReference type="HOGENOM" id="CLU_047691_4_1_10"/>
<feature type="domain" description="RNA polymerase sigma-70 region 2" evidence="5">
    <location>
        <begin position="17"/>
        <end position="79"/>
    </location>
</feature>
<evidence type="ECO:0000259" key="5">
    <source>
        <dbReference type="Pfam" id="PF04542"/>
    </source>
</evidence>
<keyword evidence="3" id="KW-0731">Sigma factor</keyword>
<dbReference type="PANTHER" id="PTHR43133">
    <property type="entry name" value="RNA POLYMERASE ECF-TYPE SIGMA FACTO"/>
    <property type="match status" value="1"/>
</dbReference>
<dbReference type="STRING" id="1127699.HMPREF9151_00884"/>
<dbReference type="InterPro" id="IPR014284">
    <property type="entry name" value="RNA_pol_sigma-70_dom"/>
</dbReference>
<dbReference type="Gene3D" id="1.10.10.10">
    <property type="entry name" value="Winged helix-like DNA-binding domain superfamily/Winged helix DNA-binding domain"/>
    <property type="match status" value="1"/>
</dbReference>
<evidence type="ECO:0000256" key="4">
    <source>
        <dbReference type="ARBA" id="ARBA00023163"/>
    </source>
</evidence>
<dbReference type="Proteomes" id="UP000010433">
    <property type="component" value="Unassembled WGS sequence"/>
</dbReference>
<keyword evidence="2" id="KW-0805">Transcription regulation</keyword>
<evidence type="ECO:0000313" key="8">
    <source>
        <dbReference type="Proteomes" id="UP000010433"/>
    </source>
</evidence>
<dbReference type="OrthoDB" id="1082802at2"/>
<dbReference type="PATRIC" id="fig|1127699.3.peg.815"/>
<reference evidence="7 8" key="1">
    <citation type="submission" date="2012-05" db="EMBL/GenBank/DDBJ databases">
        <authorList>
            <person name="Weinstock G."/>
            <person name="Sodergren E."/>
            <person name="Lobos E.A."/>
            <person name="Fulton L."/>
            <person name="Fulton R."/>
            <person name="Courtney L."/>
            <person name="Fronick C."/>
            <person name="O'Laughlin M."/>
            <person name="Godfrey J."/>
            <person name="Wilson R.M."/>
            <person name="Miner T."/>
            <person name="Farmer C."/>
            <person name="Delehaunty K."/>
            <person name="Cordes M."/>
            <person name="Minx P."/>
            <person name="Tomlinson C."/>
            <person name="Chen J."/>
            <person name="Wollam A."/>
            <person name="Pepin K.H."/>
            <person name="Bhonagiri V."/>
            <person name="Zhang X."/>
            <person name="Suruliraj S."/>
            <person name="Warren W."/>
            <person name="Mitreva M."/>
            <person name="Mardis E.R."/>
            <person name="Wilson R.K."/>
        </authorList>
    </citation>
    <scope>NUCLEOTIDE SEQUENCE [LARGE SCALE GENOMIC DNA]</scope>
    <source>
        <strain evidence="7 8">F0055</strain>
    </source>
</reference>
<dbReference type="Pfam" id="PF04542">
    <property type="entry name" value="Sigma70_r2"/>
    <property type="match status" value="1"/>
</dbReference>
<evidence type="ECO:0000313" key="7">
    <source>
        <dbReference type="EMBL" id="EKY01993.1"/>
    </source>
</evidence>
<gene>
    <name evidence="7" type="ORF">HMPREF9151_00884</name>
</gene>
<evidence type="ECO:0000256" key="1">
    <source>
        <dbReference type="ARBA" id="ARBA00010641"/>
    </source>
</evidence>
<dbReference type="AlphaFoldDB" id="L1NF38"/>
<comment type="caution">
    <text evidence="7">The sequence shown here is derived from an EMBL/GenBank/DDBJ whole genome shotgun (WGS) entry which is preliminary data.</text>
</comment>
<proteinExistence type="inferred from homology"/>
<dbReference type="InterPro" id="IPR013249">
    <property type="entry name" value="RNA_pol_sigma70_r4_t2"/>
</dbReference>
<dbReference type="EMBL" id="AMEP01000061">
    <property type="protein sequence ID" value="EKY01993.1"/>
    <property type="molecule type" value="Genomic_DNA"/>
</dbReference>
<dbReference type="InterPro" id="IPR013324">
    <property type="entry name" value="RNA_pol_sigma_r3/r4-like"/>
</dbReference>
<keyword evidence="4" id="KW-0804">Transcription</keyword>
<dbReference type="Pfam" id="PF08281">
    <property type="entry name" value="Sigma70_r4_2"/>
    <property type="match status" value="1"/>
</dbReference>
<dbReference type="SUPFAM" id="SSF88659">
    <property type="entry name" value="Sigma3 and sigma4 domains of RNA polymerase sigma factors"/>
    <property type="match status" value="1"/>
</dbReference>
<evidence type="ECO:0000259" key="6">
    <source>
        <dbReference type="Pfam" id="PF08281"/>
    </source>
</evidence>
<dbReference type="GO" id="GO:0016987">
    <property type="term" value="F:sigma factor activity"/>
    <property type="evidence" value="ECO:0007669"/>
    <property type="project" value="UniProtKB-KW"/>
</dbReference>
<sequence>MGLVQTNHIQAISAVYKEMKLSVFSIFRQVGIPEADCEDLVQDVFVKLLSIDTLRTETIKGITATIALRLRIDYLRRKACIRKIYSAVEAMHQYNMVYEDTTFATKELGDAELRIVSGMGEVNRKIYSLSRFEEKSYEEIAEVMQMSYRAVESRLYRSRNEVRSRLRSVACL</sequence>
<dbReference type="SUPFAM" id="SSF88946">
    <property type="entry name" value="Sigma2 domain of RNA polymerase sigma factors"/>
    <property type="match status" value="1"/>
</dbReference>
<evidence type="ECO:0000256" key="3">
    <source>
        <dbReference type="ARBA" id="ARBA00023082"/>
    </source>
</evidence>
<dbReference type="GO" id="GO:0006352">
    <property type="term" value="P:DNA-templated transcription initiation"/>
    <property type="evidence" value="ECO:0007669"/>
    <property type="project" value="InterPro"/>
</dbReference>
<organism evidence="7 8">
    <name type="scientific">Hoylesella saccharolytica F0055</name>
    <dbReference type="NCBI Taxonomy" id="1127699"/>
    <lineage>
        <taxon>Bacteria</taxon>
        <taxon>Pseudomonadati</taxon>
        <taxon>Bacteroidota</taxon>
        <taxon>Bacteroidia</taxon>
        <taxon>Bacteroidales</taxon>
        <taxon>Prevotellaceae</taxon>
        <taxon>Hoylesella</taxon>
    </lineage>
</organism>
<comment type="similarity">
    <text evidence="1">Belongs to the sigma-70 factor family. ECF subfamily.</text>
</comment>
<dbReference type="InterPro" id="IPR007627">
    <property type="entry name" value="RNA_pol_sigma70_r2"/>
</dbReference>
<keyword evidence="8" id="KW-1185">Reference proteome</keyword>
<dbReference type="Gene3D" id="1.10.1740.10">
    <property type="match status" value="1"/>
</dbReference>
<dbReference type="InterPro" id="IPR013325">
    <property type="entry name" value="RNA_pol_sigma_r2"/>
</dbReference>
<dbReference type="GO" id="GO:0003677">
    <property type="term" value="F:DNA binding"/>
    <property type="evidence" value="ECO:0007669"/>
    <property type="project" value="InterPro"/>
</dbReference>
<dbReference type="PANTHER" id="PTHR43133:SF46">
    <property type="entry name" value="RNA POLYMERASE SIGMA-70 FACTOR ECF SUBFAMILY"/>
    <property type="match status" value="1"/>
</dbReference>
<evidence type="ECO:0000256" key="2">
    <source>
        <dbReference type="ARBA" id="ARBA00023015"/>
    </source>
</evidence>
<dbReference type="InterPro" id="IPR036388">
    <property type="entry name" value="WH-like_DNA-bd_sf"/>
</dbReference>
<name>L1NF38_9BACT</name>